<feature type="compositionally biased region" description="Gly residues" evidence="1">
    <location>
        <begin position="306"/>
        <end position="316"/>
    </location>
</feature>
<dbReference type="AlphaFoldDB" id="A0A6A6AQT3"/>
<proteinExistence type="predicted"/>
<dbReference type="GeneID" id="54407832"/>
<evidence type="ECO:0000313" key="2">
    <source>
        <dbReference type="EMBL" id="KAF2133365.1"/>
    </source>
</evidence>
<protein>
    <recommendedName>
        <fullName evidence="4">BTB domain-containing protein</fullName>
    </recommendedName>
</protein>
<accession>A0A6A6AQT3</accession>
<sequence>MSVIHQAHVLPHPFARHNSSRYKSSLSHHPLTSRHPSTDPHPTQPTMALNHNRTYRSASDPDPPPPLTGTLIVTVGANPSTQRTWTLPKSLLARHSTHFAALCASTSLSQTTLQNTTPQAFQNYVDYMHSSIYTLNPHIVGFRPIHQNTLAAILGEELGAKQYSDAAMRQLHAIFEPLSRMWISHARLSPIRAADVEVVCVRTGEGSVLRRLFFDAVTSHWTQTDVLNIGVGTETDADTDVDAGQMGEEVAVTWLELYNRYPGFRDALMESLRMKDAWREALLRPVEEYLKCQGAEEGVIERKGGEAGGGELGGRGRAFARPRPRPRPFHRSTSSRHMRQSVEAREENLGEIMREDEEDEEAVVEEEDFEVDADRPSGPG</sequence>
<dbReference type="EMBL" id="ML977499">
    <property type="protein sequence ID" value="KAF2133365.1"/>
    <property type="molecule type" value="Genomic_DNA"/>
</dbReference>
<feature type="region of interest" description="Disordered" evidence="1">
    <location>
        <begin position="302"/>
        <end position="380"/>
    </location>
</feature>
<dbReference type="Proteomes" id="UP000799771">
    <property type="component" value="Unassembled WGS sequence"/>
</dbReference>
<evidence type="ECO:0000256" key="1">
    <source>
        <dbReference type="SAM" id="MobiDB-lite"/>
    </source>
</evidence>
<reference evidence="2" key="1">
    <citation type="journal article" date="2020" name="Stud. Mycol.">
        <title>101 Dothideomycetes genomes: a test case for predicting lifestyles and emergence of pathogens.</title>
        <authorList>
            <person name="Haridas S."/>
            <person name="Albert R."/>
            <person name="Binder M."/>
            <person name="Bloem J."/>
            <person name="Labutti K."/>
            <person name="Salamov A."/>
            <person name="Andreopoulos B."/>
            <person name="Baker S."/>
            <person name="Barry K."/>
            <person name="Bills G."/>
            <person name="Bluhm B."/>
            <person name="Cannon C."/>
            <person name="Castanera R."/>
            <person name="Culley D."/>
            <person name="Daum C."/>
            <person name="Ezra D."/>
            <person name="Gonzalez J."/>
            <person name="Henrissat B."/>
            <person name="Kuo A."/>
            <person name="Liang C."/>
            <person name="Lipzen A."/>
            <person name="Lutzoni F."/>
            <person name="Magnuson J."/>
            <person name="Mondo S."/>
            <person name="Nolan M."/>
            <person name="Ohm R."/>
            <person name="Pangilinan J."/>
            <person name="Park H.-J."/>
            <person name="Ramirez L."/>
            <person name="Alfaro M."/>
            <person name="Sun H."/>
            <person name="Tritt A."/>
            <person name="Yoshinaga Y."/>
            <person name="Zwiers L.-H."/>
            <person name="Turgeon B."/>
            <person name="Goodwin S."/>
            <person name="Spatafora J."/>
            <person name="Crous P."/>
            <person name="Grigoriev I."/>
        </authorList>
    </citation>
    <scope>NUCLEOTIDE SEQUENCE</scope>
    <source>
        <strain evidence="2">CBS 119687</strain>
    </source>
</reference>
<gene>
    <name evidence="2" type="ORF">P153DRAFT_363563</name>
</gene>
<evidence type="ECO:0008006" key="4">
    <source>
        <dbReference type="Google" id="ProtNLM"/>
    </source>
</evidence>
<keyword evidence="3" id="KW-1185">Reference proteome</keyword>
<name>A0A6A6AQT3_9PLEO</name>
<feature type="compositionally biased region" description="Basic residues" evidence="1">
    <location>
        <begin position="318"/>
        <end position="339"/>
    </location>
</feature>
<evidence type="ECO:0000313" key="3">
    <source>
        <dbReference type="Proteomes" id="UP000799771"/>
    </source>
</evidence>
<organism evidence="2 3">
    <name type="scientific">Dothidotthia symphoricarpi CBS 119687</name>
    <dbReference type="NCBI Taxonomy" id="1392245"/>
    <lineage>
        <taxon>Eukaryota</taxon>
        <taxon>Fungi</taxon>
        <taxon>Dikarya</taxon>
        <taxon>Ascomycota</taxon>
        <taxon>Pezizomycotina</taxon>
        <taxon>Dothideomycetes</taxon>
        <taxon>Pleosporomycetidae</taxon>
        <taxon>Pleosporales</taxon>
        <taxon>Dothidotthiaceae</taxon>
        <taxon>Dothidotthia</taxon>
    </lineage>
</organism>
<dbReference type="RefSeq" id="XP_033527752.1">
    <property type="nucleotide sequence ID" value="XM_033667400.1"/>
</dbReference>
<feature type="compositionally biased region" description="Acidic residues" evidence="1">
    <location>
        <begin position="354"/>
        <end position="371"/>
    </location>
</feature>
<feature type="region of interest" description="Disordered" evidence="1">
    <location>
        <begin position="1"/>
        <end position="48"/>
    </location>
</feature>
<dbReference type="OrthoDB" id="3685561at2759"/>